<dbReference type="EMBL" id="QMDX01000006">
    <property type="protein sequence ID" value="TSD13638.1"/>
    <property type="molecule type" value="Genomic_DNA"/>
</dbReference>
<dbReference type="RefSeq" id="WP_144262160.1">
    <property type="nucleotide sequence ID" value="NZ_QMDX01000006.1"/>
</dbReference>
<organism evidence="4 5">
    <name type="scientific">Haloglomus irregulare</name>
    <dbReference type="NCBI Taxonomy" id="2234134"/>
    <lineage>
        <taxon>Archaea</taxon>
        <taxon>Methanobacteriati</taxon>
        <taxon>Methanobacteriota</taxon>
        <taxon>Stenosarchaea group</taxon>
        <taxon>Halobacteria</taxon>
        <taxon>Halobacteriales</taxon>
        <taxon>Natronomonadaceae</taxon>
        <taxon>Haloglomus</taxon>
    </lineage>
</organism>
<name>A0A554N8B8_9EURY</name>
<feature type="compositionally biased region" description="Basic and acidic residues" evidence="2">
    <location>
        <begin position="1"/>
        <end position="25"/>
    </location>
</feature>
<sequence length="175" mass="18734">MEHTDIDDVRQDPHPMGVNRDRRPVTDALGAEDVTVVRYELAPGEQFSGGLHTHHDQEEVFYVLAGTATFDIGPEPEPDHAEGHADGRPETETVAVGAGEAVRFPPGQFQCGRNESDGPVVGLAIAAPGSRHDWAALESFAPCGECDELTSHGVQEPDDGMTVYCNECGTELDVA</sequence>
<dbReference type="Gene3D" id="2.60.120.10">
    <property type="entry name" value="Jelly Rolls"/>
    <property type="match status" value="1"/>
</dbReference>
<reference evidence="4 5" key="1">
    <citation type="submission" date="2018-06" db="EMBL/GenBank/DDBJ databases">
        <title>Natronomonas sp. F16-60 a new haloarchaeon isolated from a solar saltern of Isla Cristina, Huelva, Spain.</title>
        <authorList>
            <person name="Duran-Viseras A."/>
            <person name="Sanchez-Porro C."/>
            <person name="Ventosa A."/>
        </authorList>
    </citation>
    <scope>NUCLEOTIDE SEQUENCE [LARGE SCALE GENOMIC DNA]</scope>
    <source>
        <strain evidence="4 5">F16-60</strain>
    </source>
</reference>
<feature type="region of interest" description="Disordered" evidence="2">
    <location>
        <begin position="1"/>
        <end position="26"/>
    </location>
</feature>
<keyword evidence="1" id="KW-0479">Metal-binding</keyword>
<dbReference type="SUPFAM" id="SSF51182">
    <property type="entry name" value="RmlC-like cupins"/>
    <property type="match status" value="1"/>
</dbReference>
<dbReference type="InterPro" id="IPR013096">
    <property type="entry name" value="Cupin_2"/>
</dbReference>
<evidence type="ECO:0000256" key="1">
    <source>
        <dbReference type="ARBA" id="ARBA00022723"/>
    </source>
</evidence>
<dbReference type="PANTHER" id="PTHR35848:SF9">
    <property type="entry name" value="SLL1358 PROTEIN"/>
    <property type="match status" value="1"/>
</dbReference>
<dbReference type="OrthoDB" id="190812at2157"/>
<dbReference type="InParanoid" id="A0A554N8B8"/>
<protein>
    <submittedName>
        <fullName evidence="4">Cupin</fullName>
    </submittedName>
</protein>
<dbReference type="InterPro" id="IPR014710">
    <property type="entry name" value="RmlC-like_jellyroll"/>
</dbReference>
<keyword evidence="5" id="KW-1185">Reference proteome</keyword>
<dbReference type="GO" id="GO:0046872">
    <property type="term" value="F:metal ion binding"/>
    <property type="evidence" value="ECO:0007669"/>
    <property type="project" value="UniProtKB-KW"/>
</dbReference>
<evidence type="ECO:0000256" key="2">
    <source>
        <dbReference type="SAM" id="MobiDB-lite"/>
    </source>
</evidence>
<accession>A0A554N8B8</accession>
<dbReference type="InterPro" id="IPR051610">
    <property type="entry name" value="GPI/OXD"/>
</dbReference>
<evidence type="ECO:0000259" key="3">
    <source>
        <dbReference type="Pfam" id="PF07883"/>
    </source>
</evidence>
<proteinExistence type="predicted"/>
<dbReference type="Pfam" id="PF07883">
    <property type="entry name" value="Cupin_2"/>
    <property type="match status" value="1"/>
</dbReference>
<dbReference type="PANTHER" id="PTHR35848">
    <property type="entry name" value="OXALATE-BINDING PROTEIN"/>
    <property type="match status" value="1"/>
</dbReference>
<feature type="domain" description="Cupin type-2" evidence="3">
    <location>
        <begin position="38"/>
        <end position="125"/>
    </location>
</feature>
<dbReference type="AlphaFoldDB" id="A0A554N8B8"/>
<dbReference type="Proteomes" id="UP000319894">
    <property type="component" value="Unassembled WGS sequence"/>
</dbReference>
<gene>
    <name evidence="4" type="ORF">DP107_10705</name>
</gene>
<dbReference type="InterPro" id="IPR011051">
    <property type="entry name" value="RmlC_Cupin_sf"/>
</dbReference>
<evidence type="ECO:0000313" key="4">
    <source>
        <dbReference type="EMBL" id="TSD13638.1"/>
    </source>
</evidence>
<evidence type="ECO:0000313" key="5">
    <source>
        <dbReference type="Proteomes" id="UP000319894"/>
    </source>
</evidence>
<comment type="caution">
    <text evidence="4">The sequence shown here is derived from an EMBL/GenBank/DDBJ whole genome shotgun (WGS) entry which is preliminary data.</text>
</comment>